<evidence type="ECO:0000313" key="4">
    <source>
        <dbReference type="Proteomes" id="UP000185696"/>
    </source>
</evidence>
<dbReference type="GO" id="GO:0140359">
    <property type="term" value="F:ABC-type transporter activity"/>
    <property type="evidence" value="ECO:0007669"/>
    <property type="project" value="InterPro"/>
</dbReference>
<sequence length="317" mass="34283">MLWLVWRQHRLPVLVTSVLLLAFGTVLLVHGLRTVDLTAGLAAGSEELDALLDRRFHDLYLFFNWLPLVPALAGLFLGAPVLAREHETGTAALAWTQSVSPRRWVVTKLLVLGTVVTLCGLALGAMLNAWLGTLDELGQGNRFALVPLFGGSGVVSGAWWLFSFVMGVAAGTVLRRTVPAMAVALAAYVVAFVVIVSPIVDFRDMYAEPTRVVQDSPADARPAGSVSAGSDWLDPDGRTVDSDMYPVASAAGCPDEGPQFDYSPCLFTKGYRMAVEFYPPTMYWRFQWTETAILTGVALAVGGLVVWSARRPTGGRR</sequence>
<dbReference type="AlphaFoldDB" id="A0A7Z0WS12"/>
<keyword evidence="2" id="KW-1133">Transmembrane helix</keyword>
<dbReference type="OrthoDB" id="3579673at2"/>
<keyword evidence="2" id="KW-0472">Membrane</keyword>
<feature type="transmembrane region" description="Helical" evidence="2">
    <location>
        <begin position="180"/>
        <end position="200"/>
    </location>
</feature>
<comment type="caution">
    <text evidence="3">The sequence shown here is derived from an EMBL/GenBank/DDBJ whole genome shotgun (WGS) entry which is preliminary data.</text>
</comment>
<evidence type="ECO:0000313" key="3">
    <source>
        <dbReference type="EMBL" id="OLF13828.1"/>
    </source>
</evidence>
<protein>
    <recommendedName>
        <fullName evidence="5">ABC-2 family transporter</fullName>
    </recommendedName>
</protein>
<keyword evidence="4" id="KW-1185">Reference proteome</keyword>
<feature type="transmembrane region" description="Helical" evidence="2">
    <location>
        <begin position="104"/>
        <end position="131"/>
    </location>
</feature>
<reference evidence="3 4" key="1">
    <citation type="submission" date="2016-12" db="EMBL/GenBank/DDBJ databases">
        <title>The draft genome sequence of Actinophytocola xinjiangensis.</title>
        <authorList>
            <person name="Wang W."/>
            <person name="Yuan L."/>
        </authorList>
    </citation>
    <scope>NUCLEOTIDE SEQUENCE [LARGE SCALE GENOMIC DNA]</scope>
    <source>
        <strain evidence="3 4">CGMCC 4.4663</strain>
    </source>
</reference>
<feature type="region of interest" description="Disordered" evidence="1">
    <location>
        <begin position="216"/>
        <end position="235"/>
    </location>
</feature>
<feature type="transmembrane region" description="Helical" evidence="2">
    <location>
        <begin position="291"/>
        <end position="309"/>
    </location>
</feature>
<accession>A0A7Z0WS12</accession>
<evidence type="ECO:0000256" key="2">
    <source>
        <dbReference type="SAM" id="Phobius"/>
    </source>
</evidence>
<proteinExistence type="predicted"/>
<keyword evidence="2" id="KW-0812">Transmembrane</keyword>
<dbReference type="EMBL" id="MSIF01000001">
    <property type="protein sequence ID" value="OLF13828.1"/>
    <property type="molecule type" value="Genomic_DNA"/>
</dbReference>
<gene>
    <name evidence="3" type="ORF">BLA60_01135</name>
</gene>
<evidence type="ECO:0008006" key="5">
    <source>
        <dbReference type="Google" id="ProtNLM"/>
    </source>
</evidence>
<evidence type="ECO:0000256" key="1">
    <source>
        <dbReference type="SAM" id="MobiDB-lite"/>
    </source>
</evidence>
<dbReference type="Pfam" id="PF12679">
    <property type="entry name" value="ABC2_membrane_2"/>
    <property type="match status" value="1"/>
</dbReference>
<dbReference type="GO" id="GO:0005886">
    <property type="term" value="C:plasma membrane"/>
    <property type="evidence" value="ECO:0007669"/>
    <property type="project" value="UniProtKB-SubCell"/>
</dbReference>
<dbReference type="Proteomes" id="UP000185696">
    <property type="component" value="Unassembled WGS sequence"/>
</dbReference>
<dbReference type="RefSeq" id="WP_075130776.1">
    <property type="nucleotide sequence ID" value="NZ_MSIF01000001.1"/>
</dbReference>
<organism evidence="3 4">
    <name type="scientific">Actinophytocola xinjiangensis</name>
    <dbReference type="NCBI Taxonomy" id="485602"/>
    <lineage>
        <taxon>Bacteria</taxon>
        <taxon>Bacillati</taxon>
        <taxon>Actinomycetota</taxon>
        <taxon>Actinomycetes</taxon>
        <taxon>Pseudonocardiales</taxon>
        <taxon>Pseudonocardiaceae</taxon>
    </lineage>
</organism>
<feature type="transmembrane region" description="Helical" evidence="2">
    <location>
        <begin position="62"/>
        <end position="83"/>
    </location>
</feature>
<feature type="transmembrane region" description="Helical" evidence="2">
    <location>
        <begin position="143"/>
        <end position="168"/>
    </location>
</feature>
<feature type="transmembrane region" description="Helical" evidence="2">
    <location>
        <begin position="12"/>
        <end position="32"/>
    </location>
</feature>
<name>A0A7Z0WS12_9PSEU</name>